<keyword evidence="2" id="KW-1185">Reference proteome</keyword>
<proteinExistence type="predicted"/>
<gene>
    <name evidence="1" type="ORF">HMPREF9248_0917</name>
</gene>
<evidence type="ECO:0000313" key="1">
    <source>
        <dbReference type="EMBL" id="EFL44248.1"/>
    </source>
</evidence>
<evidence type="ECO:0000313" key="2">
    <source>
        <dbReference type="Proteomes" id="UP000004431"/>
    </source>
</evidence>
<organism evidence="1 2">
    <name type="scientific">Fannyhessea vaginae PB189-T1-4</name>
    <dbReference type="NCBI Taxonomy" id="866774"/>
    <lineage>
        <taxon>Bacteria</taxon>
        <taxon>Bacillati</taxon>
        <taxon>Actinomycetota</taxon>
        <taxon>Coriobacteriia</taxon>
        <taxon>Coriobacteriales</taxon>
        <taxon>Atopobiaceae</taxon>
        <taxon>Fannyhessea</taxon>
    </lineage>
</organism>
<comment type="caution">
    <text evidence="1">The sequence shown here is derived from an EMBL/GenBank/DDBJ whole genome shotgun (WGS) entry which is preliminary data.</text>
</comment>
<sequence>MFFAIIFLVCTPCVIFKIELSILNPRLDEPWVRCYFELLIELGVK</sequence>
<dbReference type="Proteomes" id="UP000004431">
    <property type="component" value="Unassembled WGS sequence"/>
</dbReference>
<accession>A0ABN0B0I0</accession>
<name>A0ABN0B0I0_9ACTN</name>
<dbReference type="EMBL" id="AEDQ01000017">
    <property type="protein sequence ID" value="EFL44248.1"/>
    <property type="molecule type" value="Genomic_DNA"/>
</dbReference>
<protein>
    <submittedName>
        <fullName evidence="1">Uncharacterized protein</fullName>
    </submittedName>
</protein>
<reference evidence="1 2" key="1">
    <citation type="submission" date="2010-08" db="EMBL/GenBank/DDBJ databases">
        <authorList>
            <person name="Durkin A.S."/>
            <person name="Madupu R."/>
            <person name="Torralba M."/>
            <person name="Gillis M."/>
            <person name="Methe B."/>
            <person name="Sutton G."/>
            <person name="Nelson K.E."/>
        </authorList>
    </citation>
    <scope>NUCLEOTIDE SEQUENCE [LARGE SCALE GENOMIC DNA]</scope>
    <source>
        <strain evidence="1 2">PB189-T1-4</strain>
    </source>
</reference>